<protein>
    <submittedName>
        <fullName evidence="1">Uncharacterized protein</fullName>
    </submittedName>
</protein>
<dbReference type="AlphaFoldDB" id="A0AAP1PM14"/>
<comment type="caution">
    <text evidence="1">The sequence shown here is derived from an EMBL/GenBank/DDBJ whole genome shotgun (WGS) entry which is preliminary data.</text>
</comment>
<dbReference type="Proteomes" id="UP001246473">
    <property type="component" value="Unassembled WGS sequence"/>
</dbReference>
<proteinExistence type="predicted"/>
<gene>
    <name evidence="1" type="ORF">ParKJ_00575</name>
</gene>
<accession>A0AAP1PM14</accession>
<organism evidence="1 2">
    <name type="scientific">Paraburkholderia fungorum</name>
    <dbReference type="NCBI Taxonomy" id="134537"/>
    <lineage>
        <taxon>Bacteria</taxon>
        <taxon>Pseudomonadati</taxon>
        <taxon>Pseudomonadota</taxon>
        <taxon>Betaproteobacteria</taxon>
        <taxon>Burkholderiales</taxon>
        <taxon>Burkholderiaceae</taxon>
        <taxon>Paraburkholderia</taxon>
    </lineage>
</organism>
<evidence type="ECO:0000313" key="2">
    <source>
        <dbReference type="Proteomes" id="UP001246473"/>
    </source>
</evidence>
<evidence type="ECO:0000313" key="1">
    <source>
        <dbReference type="EMBL" id="MDT8835903.1"/>
    </source>
</evidence>
<dbReference type="RefSeq" id="WP_025496095.1">
    <property type="nucleotide sequence ID" value="NZ_JACIII010000007.1"/>
</dbReference>
<name>A0AAP1PM14_9BURK</name>
<dbReference type="EMBL" id="JANSLM010000001">
    <property type="protein sequence ID" value="MDT8835903.1"/>
    <property type="molecule type" value="Genomic_DNA"/>
</dbReference>
<sequence length="188" mass="20972">MKEVDAWTVAAMESAPPISSANAAPDQRLRRAEAEVHRLTRCMAMKDQQLCELRRALAHSATVHYSFEDRLQRELESLRIAMLVDNPLDERDEAGGGSTAEGIVVRLPYMTSILSVLFDAMHTFWAECDHDHFPKSATVARAIDERLGLSSQANGEASRSAQAYASAIRPDWIKEGDNRHHCRPAGMR</sequence>
<reference evidence="1" key="1">
    <citation type="submission" date="2022-08" db="EMBL/GenBank/DDBJ databases">
        <authorList>
            <person name="Kim S.-J."/>
        </authorList>
    </citation>
    <scope>NUCLEOTIDE SEQUENCE</scope>
    <source>
        <strain evidence="1">KJ</strain>
    </source>
</reference>